<dbReference type="CDD" id="cd11614">
    <property type="entry name" value="SAF_CpaB_FlgA_like"/>
    <property type="match status" value="1"/>
</dbReference>
<evidence type="ECO:0000313" key="3">
    <source>
        <dbReference type="EMBL" id="OGK00204.1"/>
    </source>
</evidence>
<keyword evidence="1" id="KW-1133">Transmembrane helix</keyword>
<evidence type="ECO:0000259" key="2">
    <source>
        <dbReference type="Pfam" id="PF16976"/>
    </source>
</evidence>
<gene>
    <name evidence="3" type="ORF">A2519_20570</name>
</gene>
<dbReference type="Proteomes" id="UP000179243">
    <property type="component" value="Unassembled WGS sequence"/>
</dbReference>
<organism evidence="3 4">
    <name type="scientific">Candidatus Raymondbacteria bacterium RIFOXYD12_FULL_49_13</name>
    <dbReference type="NCBI Taxonomy" id="1817890"/>
    <lineage>
        <taxon>Bacteria</taxon>
        <taxon>Raymondiibacteriota</taxon>
    </lineage>
</organism>
<feature type="transmembrane region" description="Helical" evidence="1">
    <location>
        <begin position="7"/>
        <end position="25"/>
    </location>
</feature>
<dbReference type="InterPro" id="IPR031571">
    <property type="entry name" value="RcpC_dom"/>
</dbReference>
<name>A0A1F7F0M2_UNCRA</name>
<dbReference type="InterPro" id="IPR017592">
    <property type="entry name" value="Pilus_assmbl_Flp-typ_CpaB"/>
</dbReference>
<dbReference type="EMBL" id="MFYX01000152">
    <property type="protein sequence ID" value="OGK00204.1"/>
    <property type="molecule type" value="Genomic_DNA"/>
</dbReference>
<protein>
    <submittedName>
        <fullName evidence="3">Flp pilus assembly protein CpaB</fullName>
    </submittedName>
</protein>
<dbReference type="AlphaFoldDB" id="A0A1F7F0M2"/>
<reference evidence="3 4" key="1">
    <citation type="journal article" date="2016" name="Nat. Commun.">
        <title>Thousands of microbial genomes shed light on interconnected biogeochemical processes in an aquifer system.</title>
        <authorList>
            <person name="Anantharaman K."/>
            <person name="Brown C.T."/>
            <person name="Hug L.A."/>
            <person name="Sharon I."/>
            <person name="Castelle C.J."/>
            <person name="Probst A.J."/>
            <person name="Thomas B.C."/>
            <person name="Singh A."/>
            <person name="Wilkins M.J."/>
            <person name="Karaoz U."/>
            <person name="Brodie E.L."/>
            <person name="Williams K.H."/>
            <person name="Hubbard S.S."/>
            <person name="Banfield J.F."/>
        </authorList>
    </citation>
    <scope>NUCLEOTIDE SEQUENCE [LARGE SCALE GENOMIC DNA]</scope>
</reference>
<dbReference type="Pfam" id="PF16976">
    <property type="entry name" value="RcpC"/>
    <property type="match status" value="1"/>
</dbReference>
<keyword evidence="1" id="KW-0472">Membrane</keyword>
<sequence>MDASKRNYALIAIAVGLLGVGLIYLSNRQREQLLSEKVRVITVKSDLDIGARLKPQVLAAVDMPAAFAPKGAVLEKQKASIANRAILVNLQQGQCLLWNMLDVSARDFGIAARLKPGERAITLSVDNISGMESMLTAGSRVDVLATFNFPENGKRVTRTLLQNITLLAVGNGKDSGAYSSVTLRVNPSEAELLAFAERMAEIRLVLRGVDDVDIVKDLPTVDFNNLKQIEDQVKERKKEPVKPRIVYD</sequence>
<comment type="caution">
    <text evidence="3">The sequence shown here is derived from an EMBL/GenBank/DDBJ whole genome shotgun (WGS) entry which is preliminary data.</text>
</comment>
<accession>A0A1F7F0M2</accession>
<evidence type="ECO:0000256" key="1">
    <source>
        <dbReference type="SAM" id="Phobius"/>
    </source>
</evidence>
<evidence type="ECO:0000313" key="4">
    <source>
        <dbReference type="Proteomes" id="UP000179243"/>
    </source>
</evidence>
<proteinExistence type="predicted"/>
<keyword evidence="1" id="KW-0812">Transmembrane</keyword>
<feature type="domain" description="Flp pilus assembly protein RcpC/CpaB" evidence="2">
    <location>
        <begin position="110"/>
        <end position="207"/>
    </location>
</feature>
<dbReference type="NCBIfam" id="TIGR03177">
    <property type="entry name" value="pilus_cpaB"/>
    <property type="match status" value="1"/>
</dbReference>